<feature type="domain" description="Peptidase S8/S53" evidence="6">
    <location>
        <begin position="131"/>
        <end position="401"/>
    </location>
</feature>
<dbReference type="PROSITE" id="PS51892">
    <property type="entry name" value="SUBTILASE"/>
    <property type="match status" value="1"/>
</dbReference>
<keyword evidence="4 5" id="KW-0720">Serine protease</keyword>
<dbReference type="RefSeq" id="WP_155170650.1">
    <property type="nucleotide sequence ID" value="NZ_BAAAFL010000068.1"/>
</dbReference>
<dbReference type="InterPro" id="IPR000209">
    <property type="entry name" value="Peptidase_S8/S53_dom"/>
</dbReference>
<evidence type="ECO:0000313" key="7">
    <source>
        <dbReference type="EMBL" id="MTI24607.1"/>
    </source>
</evidence>
<feature type="active site" description="Charge relay system" evidence="5">
    <location>
        <position position="355"/>
    </location>
</feature>
<keyword evidence="2 5" id="KW-0645">Protease</keyword>
<evidence type="ECO:0000256" key="2">
    <source>
        <dbReference type="ARBA" id="ARBA00022670"/>
    </source>
</evidence>
<dbReference type="InterPro" id="IPR036852">
    <property type="entry name" value="Peptidase_S8/S53_dom_sf"/>
</dbReference>
<evidence type="ECO:0000256" key="5">
    <source>
        <dbReference type="PROSITE-ProRule" id="PRU01240"/>
    </source>
</evidence>
<sequence length="489" mass="54595">MQKFYLHIILFLFLAAESGAQQKYWIYFKDKTGTEQAPGTDFYDLPLNKSYLDSLSALNIPVIHQSKWLNAVSVATEQHRIQLLENLDFVDNVQPVSRELKVYAYSAIVNNQTYALQQLNADTLITMGLHGKGVKIGIIDGGFLDADKEESLNRFSKEIGPSYYHNFIEKDIPDPFAGSRKHDDDHGTKVWKLIGGFSKDNNKHYGLASQSTYYLARTDQGDKEYRGEEDYWIAALEWMHGHGIRLVNSSLGYSTGYDNPNENYHPRDVDGQSAAITKAATIAAREKNMILVIAAGNDGANDFGVISIPADAEGVLAVGATGFLHWKRQGYSSIGPEGLAYVKPEVACFSGRGTSFSAPVITGLIAAIMQQRPAISNKEVIDLIKRSSHLYPYPNNYLGYGVPDARKIIRLLNQQEVKPAHQEILATADTIELEIAGMNTVIFHKKDRTQVISQEIAKPRRNKLIVKRVDNTRFSTVASPEKVIEIKWP</sequence>
<evidence type="ECO:0000259" key="6">
    <source>
        <dbReference type="Pfam" id="PF00082"/>
    </source>
</evidence>
<dbReference type="Proteomes" id="UP000798808">
    <property type="component" value="Unassembled WGS sequence"/>
</dbReference>
<keyword evidence="3 5" id="KW-0378">Hydrolase</keyword>
<dbReference type="EMBL" id="SMLW01000434">
    <property type="protein sequence ID" value="MTI24607.1"/>
    <property type="molecule type" value="Genomic_DNA"/>
</dbReference>
<dbReference type="InterPro" id="IPR023828">
    <property type="entry name" value="Peptidase_S8_Ser-AS"/>
</dbReference>
<evidence type="ECO:0000256" key="1">
    <source>
        <dbReference type="ARBA" id="ARBA00011073"/>
    </source>
</evidence>
<organism evidence="7 8">
    <name type="scientific">Fulvivirga kasyanovii</name>
    <dbReference type="NCBI Taxonomy" id="396812"/>
    <lineage>
        <taxon>Bacteria</taxon>
        <taxon>Pseudomonadati</taxon>
        <taxon>Bacteroidota</taxon>
        <taxon>Cytophagia</taxon>
        <taxon>Cytophagales</taxon>
        <taxon>Fulvivirgaceae</taxon>
        <taxon>Fulvivirga</taxon>
    </lineage>
</organism>
<comment type="similarity">
    <text evidence="1 5">Belongs to the peptidase S8 family.</text>
</comment>
<feature type="active site" description="Charge relay system" evidence="5">
    <location>
        <position position="186"/>
    </location>
</feature>
<accession>A0ABW9RKJ1</accession>
<keyword evidence="8" id="KW-1185">Reference proteome</keyword>
<reference evidence="7 8" key="1">
    <citation type="submission" date="2019-02" db="EMBL/GenBank/DDBJ databases">
        <authorList>
            <person name="Goldberg S.R."/>
            <person name="Haltli B.A."/>
            <person name="Correa H."/>
            <person name="Russell K.G."/>
        </authorList>
    </citation>
    <scope>NUCLEOTIDE SEQUENCE [LARGE SCALE GENOMIC DNA]</scope>
    <source>
        <strain evidence="7 8">JCM 16186</strain>
    </source>
</reference>
<dbReference type="PANTHER" id="PTHR43806:SF67">
    <property type="entry name" value="EGF-LIKE DOMAIN-CONTAINING PROTEIN"/>
    <property type="match status" value="1"/>
</dbReference>
<dbReference type="InterPro" id="IPR015500">
    <property type="entry name" value="Peptidase_S8_subtilisin-rel"/>
</dbReference>
<protein>
    <submittedName>
        <fullName evidence="7">Peptidase S8</fullName>
    </submittedName>
</protein>
<dbReference type="PRINTS" id="PR00723">
    <property type="entry name" value="SUBTILISIN"/>
</dbReference>
<gene>
    <name evidence="7" type="ORF">E1163_06595</name>
</gene>
<dbReference type="Pfam" id="PF00082">
    <property type="entry name" value="Peptidase_S8"/>
    <property type="match status" value="1"/>
</dbReference>
<evidence type="ECO:0000313" key="8">
    <source>
        <dbReference type="Proteomes" id="UP000798808"/>
    </source>
</evidence>
<feature type="active site" description="Charge relay system" evidence="5">
    <location>
        <position position="140"/>
    </location>
</feature>
<name>A0ABW9RKJ1_9BACT</name>
<evidence type="ECO:0000256" key="3">
    <source>
        <dbReference type="ARBA" id="ARBA00022801"/>
    </source>
</evidence>
<evidence type="ECO:0000256" key="4">
    <source>
        <dbReference type="ARBA" id="ARBA00022825"/>
    </source>
</evidence>
<dbReference type="PROSITE" id="PS00138">
    <property type="entry name" value="SUBTILASE_SER"/>
    <property type="match status" value="1"/>
</dbReference>
<proteinExistence type="inferred from homology"/>
<dbReference type="InterPro" id="IPR050131">
    <property type="entry name" value="Peptidase_S8_subtilisin-like"/>
</dbReference>
<dbReference type="Gene3D" id="3.40.50.200">
    <property type="entry name" value="Peptidase S8/S53 domain"/>
    <property type="match status" value="1"/>
</dbReference>
<dbReference type="SUPFAM" id="SSF52743">
    <property type="entry name" value="Subtilisin-like"/>
    <property type="match status" value="1"/>
</dbReference>
<dbReference type="PANTHER" id="PTHR43806">
    <property type="entry name" value="PEPTIDASE S8"/>
    <property type="match status" value="1"/>
</dbReference>
<comment type="caution">
    <text evidence="7">The sequence shown here is derived from an EMBL/GenBank/DDBJ whole genome shotgun (WGS) entry which is preliminary data.</text>
</comment>